<feature type="region of interest" description="Disordered" evidence="1">
    <location>
        <begin position="96"/>
        <end position="153"/>
    </location>
</feature>
<gene>
    <name evidence="3" type="ORF">MMIC_P0646</name>
</gene>
<evidence type="ECO:0000256" key="2">
    <source>
        <dbReference type="SAM" id="Phobius"/>
    </source>
</evidence>
<dbReference type="Proteomes" id="UP000231632">
    <property type="component" value="Unassembled WGS sequence"/>
</dbReference>
<comment type="caution">
    <text evidence="3">The sequence shown here is derived from an EMBL/GenBank/DDBJ whole genome shotgun (WGS) entry which is preliminary data.</text>
</comment>
<protein>
    <recommendedName>
        <fullName evidence="5">DUF4389 domain-containing protein</fullName>
    </recommendedName>
</protein>
<name>A0A1L8CLD0_9PROT</name>
<feature type="compositionally biased region" description="Low complexity" evidence="1">
    <location>
        <begin position="108"/>
        <end position="119"/>
    </location>
</feature>
<dbReference type="AlphaFoldDB" id="A0A1L8CLD0"/>
<dbReference type="Pfam" id="PF14333">
    <property type="entry name" value="DUF4389"/>
    <property type="match status" value="1"/>
</dbReference>
<dbReference type="STRING" id="1921010.MMIC_P0646"/>
<accession>A0A1L8CLD0</accession>
<dbReference type="EMBL" id="BDFD01000004">
    <property type="protein sequence ID" value="GAV19695.1"/>
    <property type="molecule type" value="Genomic_DNA"/>
</dbReference>
<sequence length="153" mass="17172">MSDDLKENVMDTNIWLRLVFMLVFAVIFGATRLVLVVVIAAQFLWVLFTGKRNDKLLAFGSQLATFIYQIYRYLSFNTEKRPFPFDDFPTAEALLDDSVEEPVKETAEPAPENEAPAEAAEPEAGDDTIEETSNTEETSPETDVEAAEKNKAE</sequence>
<organism evidence="3 4">
    <name type="scientific">Mariprofundus micogutta</name>
    <dbReference type="NCBI Taxonomy" id="1921010"/>
    <lineage>
        <taxon>Bacteria</taxon>
        <taxon>Pseudomonadati</taxon>
        <taxon>Pseudomonadota</taxon>
        <taxon>Candidatius Mariprofundia</taxon>
        <taxon>Mariprofundales</taxon>
        <taxon>Mariprofundaceae</taxon>
        <taxon>Mariprofundus</taxon>
    </lineage>
</organism>
<reference evidence="3 4" key="1">
    <citation type="journal article" date="2017" name="Arch. Microbiol.">
        <title>Mariprofundus micogutta sp. nov., a novel iron-oxidizing zetaproteobacterium isolated from a deep-sea hydrothermal field at the Bayonnaise knoll of the Izu-Ogasawara arc, and a description of Mariprofundales ord. nov. and Zetaproteobacteria classis nov.</title>
        <authorList>
            <person name="Makita H."/>
            <person name="Tanaka E."/>
            <person name="Mitsunobu S."/>
            <person name="Miyazaki M."/>
            <person name="Nunoura T."/>
            <person name="Uematsu K."/>
            <person name="Takaki Y."/>
            <person name="Nishi S."/>
            <person name="Shimamura S."/>
            <person name="Takai K."/>
        </authorList>
    </citation>
    <scope>NUCLEOTIDE SEQUENCE [LARGE SCALE GENOMIC DNA]</scope>
    <source>
        <strain evidence="3 4">ET2</strain>
    </source>
</reference>
<evidence type="ECO:0000256" key="1">
    <source>
        <dbReference type="SAM" id="MobiDB-lite"/>
    </source>
</evidence>
<keyword evidence="4" id="KW-1185">Reference proteome</keyword>
<proteinExistence type="predicted"/>
<keyword evidence="2" id="KW-1133">Transmembrane helix</keyword>
<evidence type="ECO:0008006" key="5">
    <source>
        <dbReference type="Google" id="ProtNLM"/>
    </source>
</evidence>
<dbReference type="OrthoDB" id="5766995at2"/>
<dbReference type="InterPro" id="IPR025498">
    <property type="entry name" value="DUF4389"/>
</dbReference>
<evidence type="ECO:0000313" key="3">
    <source>
        <dbReference type="EMBL" id="GAV19695.1"/>
    </source>
</evidence>
<feature type="transmembrane region" description="Helical" evidence="2">
    <location>
        <begin position="20"/>
        <end position="48"/>
    </location>
</feature>
<keyword evidence="2" id="KW-0472">Membrane</keyword>
<feature type="compositionally biased region" description="Acidic residues" evidence="1">
    <location>
        <begin position="120"/>
        <end position="145"/>
    </location>
</feature>
<keyword evidence="2" id="KW-0812">Transmembrane</keyword>
<dbReference type="RefSeq" id="WP_072659018.1">
    <property type="nucleotide sequence ID" value="NZ_BDFD01000004.1"/>
</dbReference>
<evidence type="ECO:0000313" key="4">
    <source>
        <dbReference type="Proteomes" id="UP000231632"/>
    </source>
</evidence>